<keyword evidence="3" id="KW-0472">Membrane</keyword>
<organism evidence="5 6">
    <name type="scientific">Quillaja saponaria</name>
    <name type="common">Soap bark tree</name>
    <dbReference type="NCBI Taxonomy" id="32244"/>
    <lineage>
        <taxon>Eukaryota</taxon>
        <taxon>Viridiplantae</taxon>
        <taxon>Streptophyta</taxon>
        <taxon>Embryophyta</taxon>
        <taxon>Tracheophyta</taxon>
        <taxon>Spermatophyta</taxon>
        <taxon>Magnoliopsida</taxon>
        <taxon>eudicotyledons</taxon>
        <taxon>Gunneridae</taxon>
        <taxon>Pentapetalae</taxon>
        <taxon>rosids</taxon>
        <taxon>fabids</taxon>
        <taxon>Fabales</taxon>
        <taxon>Quillajaceae</taxon>
        <taxon>Quillaja</taxon>
    </lineage>
</organism>
<dbReference type="PANTHER" id="PTHR47976:SF49">
    <property type="entry name" value="RECEPTOR-LIKE SERINE_THREONINE-PROTEIN KINASE"/>
    <property type="match status" value="1"/>
</dbReference>
<sequence>MGGQNLSSGGSLISSMSGSDHSSGGFLLKLELDGNLGAYRVNRSNFPEDSYWSTATFGSYSKRLTLDKKGFLGLEGPNYNSSLLHILDNGTYPEKNKTSIYRATLDTDGFFRLYVHHFDSSTSSNLLKKWSTLDNPCEVRGFCGINSYCLVKNNNAVCQCYPGLFSFDHSCKFLVCYRNHSEDGCRSTKEPTVLYNITSLKNMWWVDSPYSVANMSTMNVCSKSCQEDCNCRAVLYMDENCNKYKLPLRYGRMSENTSAKAFFKTKVTRSPVVINKSKRNLIFVLLLSLGSISCLCLVFAIFSFFLYKKQIHRYTKLTGSANLVLAGERKLRSYSFEELAKLTDDFKEEIDEIILSSWVYDCIMTGDIHKLVVDDDDVDWNTLERMLKVGLWCAQEDPNLRPLMKNVMWMLEGVIEVPVPPSPARFIS</sequence>
<dbReference type="Proteomes" id="UP001163823">
    <property type="component" value="Chromosome 9"/>
</dbReference>
<keyword evidence="2" id="KW-1015">Disulfide bond</keyword>
<dbReference type="AlphaFoldDB" id="A0AAD7LGJ9"/>
<keyword evidence="3" id="KW-0812">Transmembrane</keyword>
<keyword evidence="6" id="KW-1185">Reference proteome</keyword>
<keyword evidence="1" id="KW-0732">Signal</keyword>
<dbReference type="InterPro" id="IPR003609">
    <property type="entry name" value="Pan_app"/>
</dbReference>
<evidence type="ECO:0000313" key="6">
    <source>
        <dbReference type="Proteomes" id="UP001163823"/>
    </source>
</evidence>
<dbReference type="PROSITE" id="PS50948">
    <property type="entry name" value="PAN"/>
    <property type="match status" value="1"/>
</dbReference>
<protein>
    <submittedName>
        <fullName evidence="5">G-type lectin S-receptor-like serine/threonine-protein kinase</fullName>
    </submittedName>
</protein>
<evidence type="ECO:0000259" key="4">
    <source>
        <dbReference type="PROSITE" id="PS50948"/>
    </source>
</evidence>
<feature type="domain" description="Apple" evidence="4">
    <location>
        <begin position="185"/>
        <end position="267"/>
    </location>
</feature>
<evidence type="ECO:0000256" key="2">
    <source>
        <dbReference type="ARBA" id="ARBA00023157"/>
    </source>
</evidence>
<dbReference type="Pfam" id="PF00954">
    <property type="entry name" value="S_locus_glycop"/>
    <property type="match status" value="1"/>
</dbReference>
<dbReference type="PANTHER" id="PTHR47976">
    <property type="entry name" value="G-TYPE LECTIN S-RECEPTOR-LIKE SERINE/THREONINE-PROTEIN KINASE SD2-5"/>
    <property type="match status" value="1"/>
</dbReference>
<evidence type="ECO:0000256" key="3">
    <source>
        <dbReference type="SAM" id="Phobius"/>
    </source>
</evidence>
<dbReference type="InterPro" id="IPR051343">
    <property type="entry name" value="G-type_lectin_kinases/EP1-like"/>
</dbReference>
<dbReference type="KEGG" id="qsa:O6P43_023346"/>
<dbReference type="InterPro" id="IPR000858">
    <property type="entry name" value="S_locus_glycoprot_dom"/>
</dbReference>
<evidence type="ECO:0000313" key="5">
    <source>
        <dbReference type="EMBL" id="KAJ7956986.1"/>
    </source>
</evidence>
<proteinExistence type="predicted"/>
<keyword evidence="5" id="KW-0808">Transferase</keyword>
<dbReference type="EMBL" id="JARAOO010000009">
    <property type="protein sequence ID" value="KAJ7956986.1"/>
    <property type="molecule type" value="Genomic_DNA"/>
</dbReference>
<keyword evidence="5" id="KW-0418">Kinase</keyword>
<accession>A0AAD7LGJ9</accession>
<comment type="caution">
    <text evidence="5">The sequence shown here is derived from an EMBL/GenBank/DDBJ whole genome shotgun (WGS) entry which is preliminary data.</text>
</comment>
<name>A0AAD7LGJ9_QUISA</name>
<dbReference type="Gene3D" id="1.10.510.10">
    <property type="entry name" value="Transferase(Phosphotransferase) domain 1"/>
    <property type="match status" value="1"/>
</dbReference>
<keyword evidence="3" id="KW-1133">Transmembrane helix</keyword>
<dbReference type="GO" id="GO:0048544">
    <property type="term" value="P:recognition of pollen"/>
    <property type="evidence" value="ECO:0007669"/>
    <property type="project" value="InterPro"/>
</dbReference>
<dbReference type="GO" id="GO:0016301">
    <property type="term" value="F:kinase activity"/>
    <property type="evidence" value="ECO:0007669"/>
    <property type="project" value="UniProtKB-KW"/>
</dbReference>
<feature type="transmembrane region" description="Helical" evidence="3">
    <location>
        <begin position="281"/>
        <end position="307"/>
    </location>
</feature>
<dbReference type="Gene3D" id="2.90.10.30">
    <property type="match status" value="1"/>
</dbReference>
<evidence type="ECO:0000256" key="1">
    <source>
        <dbReference type="ARBA" id="ARBA00022729"/>
    </source>
</evidence>
<gene>
    <name evidence="5" type="ORF">O6P43_023346</name>
</gene>
<reference evidence="5" key="1">
    <citation type="journal article" date="2023" name="Science">
        <title>Elucidation of the pathway for biosynthesis of saponin adjuvants from the soapbark tree.</title>
        <authorList>
            <person name="Reed J."/>
            <person name="Orme A."/>
            <person name="El-Demerdash A."/>
            <person name="Owen C."/>
            <person name="Martin L.B.B."/>
            <person name="Misra R.C."/>
            <person name="Kikuchi S."/>
            <person name="Rejzek M."/>
            <person name="Martin A.C."/>
            <person name="Harkess A."/>
            <person name="Leebens-Mack J."/>
            <person name="Louveau T."/>
            <person name="Stephenson M.J."/>
            <person name="Osbourn A."/>
        </authorList>
    </citation>
    <scope>NUCLEOTIDE SEQUENCE</scope>
    <source>
        <strain evidence="5">S10</strain>
    </source>
</reference>